<reference evidence="4 5" key="1">
    <citation type="journal article" date="2015" name="Sci. Rep.">
        <title>Genome of the facultative scuticociliatosis pathogen Pseudocohnilembus persalinus provides insight into its virulence through horizontal gene transfer.</title>
        <authorList>
            <person name="Xiong J."/>
            <person name="Wang G."/>
            <person name="Cheng J."/>
            <person name="Tian M."/>
            <person name="Pan X."/>
            <person name="Warren A."/>
            <person name="Jiang C."/>
            <person name="Yuan D."/>
            <person name="Miao W."/>
        </authorList>
    </citation>
    <scope>NUCLEOTIDE SEQUENCE [LARGE SCALE GENOMIC DNA]</scope>
    <source>
        <strain evidence="4">36N120E</strain>
    </source>
</reference>
<dbReference type="EMBL" id="LDAU01000260">
    <property type="protein sequence ID" value="KRW98255.1"/>
    <property type="molecule type" value="Genomic_DNA"/>
</dbReference>
<keyword evidence="2" id="KW-0812">Transmembrane</keyword>
<sequence>MQLQNQLSYKDDYQNDQYSISDHVKVFVNKVDVEDKRNVLGKPPEFRERKERPYMFIDSGATYTYFHSSLYNSFITSFTQFCQKDINHCLGKIDQYDHCFFMDKEIELEKILKKNQNQKNETQQQDDEQDNLKSDEKIKIQQKIEKQMYQNFFASFPIINLEFHDNQDKISQVYKWEPKNYLFEQQQNLFCLGIEKYPGQYKKILLGQTFMRQNFIRFNKNQRKIEIIQNQNCSTDIFGQKTPLYDSKPINFSIDLGGPLPILIILFSFIYFGLKLGRYIKKKMMIKAKKNGEIFYHNNINEPSESQQLQKQQSQLEEEEQIDESEEIELAENPKQKFQDNQINLSQNKNLTMEKNVKFNNQVLQRLDYKNIIQDYYKNNLQRSRLTEMKINEYEEGRIQSQEKLFKVSQQQEYPQNQVFYQQIK</sequence>
<dbReference type="Gene3D" id="2.40.70.10">
    <property type="entry name" value="Acid Proteases"/>
    <property type="match status" value="1"/>
</dbReference>
<comment type="caution">
    <text evidence="4">The sequence shown here is derived from an EMBL/GenBank/DDBJ whole genome shotgun (WGS) entry which is preliminary data.</text>
</comment>
<dbReference type="SUPFAM" id="SSF50630">
    <property type="entry name" value="Acid proteases"/>
    <property type="match status" value="1"/>
</dbReference>
<evidence type="ECO:0000259" key="3">
    <source>
        <dbReference type="Pfam" id="PF14541"/>
    </source>
</evidence>
<evidence type="ECO:0000256" key="2">
    <source>
        <dbReference type="SAM" id="Phobius"/>
    </source>
</evidence>
<proteinExistence type="predicted"/>
<keyword evidence="2" id="KW-0472">Membrane</keyword>
<gene>
    <name evidence="4" type="ORF">PPERSA_05599</name>
</gene>
<keyword evidence="5" id="KW-1185">Reference proteome</keyword>
<evidence type="ECO:0000313" key="4">
    <source>
        <dbReference type="EMBL" id="KRW98255.1"/>
    </source>
</evidence>
<dbReference type="Proteomes" id="UP000054937">
    <property type="component" value="Unassembled WGS sequence"/>
</dbReference>
<dbReference type="InParanoid" id="A0A0V0Q7X5"/>
<name>A0A0V0Q7X5_PSEPJ</name>
<dbReference type="InterPro" id="IPR032799">
    <property type="entry name" value="TAXi_C"/>
</dbReference>
<evidence type="ECO:0000313" key="5">
    <source>
        <dbReference type="Proteomes" id="UP000054937"/>
    </source>
</evidence>
<organism evidence="4 5">
    <name type="scientific">Pseudocohnilembus persalinus</name>
    <name type="common">Ciliate</name>
    <dbReference type="NCBI Taxonomy" id="266149"/>
    <lineage>
        <taxon>Eukaryota</taxon>
        <taxon>Sar</taxon>
        <taxon>Alveolata</taxon>
        <taxon>Ciliophora</taxon>
        <taxon>Intramacronucleata</taxon>
        <taxon>Oligohymenophorea</taxon>
        <taxon>Scuticociliatia</taxon>
        <taxon>Philasterida</taxon>
        <taxon>Pseudocohnilembidae</taxon>
        <taxon>Pseudocohnilembus</taxon>
    </lineage>
</organism>
<feature type="transmembrane region" description="Helical" evidence="2">
    <location>
        <begin position="256"/>
        <end position="274"/>
    </location>
</feature>
<dbReference type="AlphaFoldDB" id="A0A0V0Q7X5"/>
<dbReference type="Pfam" id="PF14541">
    <property type="entry name" value="TAXi_C"/>
    <property type="match status" value="2"/>
</dbReference>
<feature type="domain" description="Xylanase inhibitor C-terminal" evidence="3">
    <location>
        <begin position="27"/>
        <end position="102"/>
    </location>
</feature>
<feature type="domain" description="Xylanase inhibitor C-terminal" evidence="3">
    <location>
        <begin position="150"/>
        <end position="225"/>
    </location>
</feature>
<feature type="coiled-coil region" evidence="1">
    <location>
        <begin position="101"/>
        <end position="135"/>
    </location>
</feature>
<keyword evidence="2" id="KW-1133">Transmembrane helix</keyword>
<accession>A0A0V0Q7X5</accession>
<dbReference type="InterPro" id="IPR021109">
    <property type="entry name" value="Peptidase_aspartic_dom_sf"/>
</dbReference>
<evidence type="ECO:0000256" key="1">
    <source>
        <dbReference type="SAM" id="Coils"/>
    </source>
</evidence>
<protein>
    <submittedName>
        <fullName evidence="4">Aspartic peptidase domain</fullName>
    </submittedName>
</protein>
<keyword evidence="1" id="KW-0175">Coiled coil</keyword>